<keyword evidence="1" id="KW-0175">Coiled coil</keyword>
<evidence type="ECO:0000313" key="2">
    <source>
        <dbReference type="EMBL" id="KAJ8403278.1"/>
    </source>
</evidence>
<reference evidence="2" key="1">
    <citation type="journal article" date="2023" name="Science">
        <title>Genome structures resolve the early diversification of teleost fishes.</title>
        <authorList>
            <person name="Parey E."/>
            <person name="Louis A."/>
            <person name="Montfort J."/>
            <person name="Bouchez O."/>
            <person name="Roques C."/>
            <person name="Iampietro C."/>
            <person name="Lluch J."/>
            <person name="Castinel A."/>
            <person name="Donnadieu C."/>
            <person name="Desvignes T."/>
            <person name="Floi Bucao C."/>
            <person name="Jouanno E."/>
            <person name="Wen M."/>
            <person name="Mejri S."/>
            <person name="Dirks R."/>
            <person name="Jansen H."/>
            <person name="Henkel C."/>
            <person name="Chen W.J."/>
            <person name="Zahm M."/>
            <person name="Cabau C."/>
            <person name="Klopp C."/>
            <person name="Thompson A.W."/>
            <person name="Robinson-Rechavi M."/>
            <person name="Braasch I."/>
            <person name="Lecointre G."/>
            <person name="Bobe J."/>
            <person name="Postlethwait J.H."/>
            <person name="Berthelot C."/>
            <person name="Roest Crollius H."/>
            <person name="Guiguen Y."/>
        </authorList>
    </citation>
    <scope>NUCLEOTIDE SEQUENCE</scope>
    <source>
        <strain evidence="2">NC1722</strain>
    </source>
</reference>
<gene>
    <name evidence="2" type="ORF">AAFF_G00354950</name>
</gene>
<dbReference type="EMBL" id="JAINUG010000059">
    <property type="protein sequence ID" value="KAJ8403278.1"/>
    <property type="molecule type" value="Genomic_DNA"/>
</dbReference>
<dbReference type="PANTHER" id="PTHR11505">
    <property type="entry name" value="L1 TRANSPOSABLE ELEMENT-RELATED"/>
    <property type="match status" value="1"/>
</dbReference>
<dbReference type="Proteomes" id="UP001221898">
    <property type="component" value="Unassembled WGS sequence"/>
</dbReference>
<dbReference type="InterPro" id="IPR004244">
    <property type="entry name" value="Transposase_22"/>
</dbReference>
<accession>A0AAD7SJ75</accession>
<dbReference type="AlphaFoldDB" id="A0AAD7SJ75"/>
<feature type="coiled-coil region" evidence="1">
    <location>
        <begin position="30"/>
        <end position="106"/>
    </location>
</feature>
<evidence type="ECO:0000313" key="3">
    <source>
        <dbReference type="Proteomes" id="UP001221898"/>
    </source>
</evidence>
<evidence type="ECO:0000256" key="1">
    <source>
        <dbReference type="SAM" id="Coils"/>
    </source>
</evidence>
<comment type="caution">
    <text evidence="2">The sequence shown here is derived from an EMBL/GenBank/DDBJ whole genome shotgun (WGS) entry which is preliminary data.</text>
</comment>
<organism evidence="2 3">
    <name type="scientific">Aldrovandia affinis</name>
    <dbReference type="NCBI Taxonomy" id="143900"/>
    <lineage>
        <taxon>Eukaryota</taxon>
        <taxon>Metazoa</taxon>
        <taxon>Chordata</taxon>
        <taxon>Craniata</taxon>
        <taxon>Vertebrata</taxon>
        <taxon>Euteleostomi</taxon>
        <taxon>Actinopterygii</taxon>
        <taxon>Neopterygii</taxon>
        <taxon>Teleostei</taxon>
        <taxon>Notacanthiformes</taxon>
        <taxon>Halosauridae</taxon>
        <taxon>Aldrovandia</taxon>
    </lineage>
</organism>
<proteinExistence type="predicted"/>
<keyword evidence="3" id="KW-1185">Reference proteome</keyword>
<name>A0AAD7SJ75_9TELE</name>
<sequence>MLAIEGNGDRKLSPTPEISNAMLYDMLTKISENMDDLKEIRKTMALVEEELTSVLAWMTEVEERVSSLEDAEARLEANPPITNSQLNELKDRLAEAEDRSRRNNLRIVGIPEGKENNNMIMSE</sequence>
<protein>
    <submittedName>
        <fullName evidence="2">Uncharacterized protein</fullName>
    </submittedName>
</protein>